<keyword evidence="4" id="KW-1185">Reference proteome</keyword>
<protein>
    <submittedName>
        <fullName evidence="3">ATPase</fullName>
    </submittedName>
</protein>
<evidence type="ECO:0000259" key="2">
    <source>
        <dbReference type="Pfam" id="PF13581"/>
    </source>
</evidence>
<keyword evidence="1" id="KW-0808">Transferase</keyword>
<sequence length="135" mass="14830">MTNGEKPPDTSRVLELDGGVADITAIRRWALSALSTLHDDDALDVVLVITELVSNVYDHGRFPAQLHLYEWARPHVVGIEVDDSSSKRPVLRPWSADSGRGRGLILVDELAQRWGVVRRALGKSVWALVPCPGTV</sequence>
<gene>
    <name evidence="3" type="ORF">GCM10011609_24370</name>
</gene>
<organism evidence="3 4">
    <name type="scientific">Lentzea pudingi</name>
    <dbReference type="NCBI Taxonomy" id="1789439"/>
    <lineage>
        <taxon>Bacteria</taxon>
        <taxon>Bacillati</taxon>
        <taxon>Actinomycetota</taxon>
        <taxon>Actinomycetes</taxon>
        <taxon>Pseudonocardiales</taxon>
        <taxon>Pseudonocardiaceae</taxon>
        <taxon>Lentzea</taxon>
    </lineage>
</organism>
<dbReference type="SUPFAM" id="SSF55874">
    <property type="entry name" value="ATPase domain of HSP90 chaperone/DNA topoisomerase II/histidine kinase"/>
    <property type="match status" value="1"/>
</dbReference>
<proteinExistence type="predicted"/>
<dbReference type="InterPro" id="IPR003594">
    <property type="entry name" value="HATPase_dom"/>
</dbReference>
<accession>A0ABQ2HQF6</accession>
<evidence type="ECO:0000256" key="1">
    <source>
        <dbReference type="ARBA" id="ARBA00022527"/>
    </source>
</evidence>
<dbReference type="PANTHER" id="PTHR35526">
    <property type="entry name" value="ANTI-SIGMA-F FACTOR RSBW-RELATED"/>
    <property type="match status" value="1"/>
</dbReference>
<evidence type="ECO:0000313" key="3">
    <source>
        <dbReference type="EMBL" id="GGM86926.1"/>
    </source>
</evidence>
<dbReference type="CDD" id="cd16936">
    <property type="entry name" value="HATPase_RsbW-like"/>
    <property type="match status" value="1"/>
</dbReference>
<keyword evidence="1" id="KW-0418">Kinase</keyword>
<dbReference type="InterPro" id="IPR050267">
    <property type="entry name" value="Anti-sigma-factor_SerPK"/>
</dbReference>
<reference evidence="4" key="1">
    <citation type="journal article" date="2019" name="Int. J. Syst. Evol. Microbiol.">
        <title>The Global Catalogue of Microorganisms (GCM) 10K type strain sequencing project: providing services to taxonomists for standard genome sequencing and annotation.</title>
        <authorList>
            <consortium name="The Broad Institute Genomics Platform"/>
            <consortium name="The Broad Institute Genome Sequencing Center for Infectious Disease"/>
            <person name="Wu L."/>
            <person name="Ma J."/>
        </authorList>
    </citation>
    <scope>NUCLEOTIDE SEQUENCE [LARGE SCALE GENOMIC DNA]</scope>
    <source>
        <strain evidence="4">CGMCC 4.7319</strain>
    </source>
</reference>
<dbReference type="RefSeq" id="WP_189154790.1">
    <property type="nucleotide sequence ID" value="NZ_BMNC01000003.1"/>
</dbReference>
<dbReference type="InterPro" id="IPR036890">
    <property type="entry name" value="HATPase_C_sf"/>
</dbReference>
<dbReference type="EMBL" id="BMNC01000003">
    <property type="protein sequence ID" value="GGM86926.1"/>
    <property type="molecule type" value="Genomic_DNA"/>
</dbReference>
<keyword evidence="1" id="KW-0723">Serine/threonine-protein kinase</keyword>
<dbReference type="PANTHER" id="PTHR35526:SF3">
    <property type="entry name" value="ANTI-SIGMA-F FACTOR RSBW"/>
    <property type="match status" value="1"/>
</dbReference>
<feature type="domain" description="Histidine kinase/HSP90-like ATPase" evidence="2">
    <location>
        <begin position="22"/>
        <end position="126"/>
    </location>
</feature>
<dbReference type="Gene3D" id="3.30.565.10">
    <property type="entry name" value="Histidine kinase-like ATPase, C-terminal domain"/>
    <property type="match status" value="1"/>
</dbReference>
<dbReference type="Pfam" id="PF13581">
    <property type="entry name" value="HATPase_c_2"/>
    <property type="match status" value="1"/>
</dbReference>
<dbReference type="Proteomes" id="UP000597656">
    <property type="component" value="Unassembled WGS sequence"/>
</dbReference>
<name>A0ABQ2HQF6_9PSEU</name>
<evidence type="ECO:0000313" key="4">
    <source>
        <dbReference type="Proteomes" id="UP000597656"/>
    </source>
</evidence>
<comment type="caution">
    <text evidence="3">The sequence shown here is derived from an EMBL/GenBank/DDBJ whole genome shotgun (WGS) entry which is preliminary data.</text>
</comment>